<name>A0A8J3CBN2_9PSEU</name>
<sequence length="109" mass="12425">MDTRTVPDSRTSEADFRTAMPKVVDHFHILHVDGYQPGGPDSHPTAIAVTRHLDDDFSTHMLIWVDEDDWCLDFDTGNYGFLTFQDARKDVEFRAEQRILLSKESTPAG</sequence>
<evidence type="ECO:0000313" key="2">
    <source>
        <dbReference type="Proteomes" id="UP000637578"/>
    </source>
</evidence>
<gene>
    <name evidence="1" type="ORF">GCM10012275_28050</name>
</gene>
<dbReference type="EMBL" id="BMMK01000011">
    <property type="protein sequence ID" value="GGM55288.1"/>
    <property type="molecule type" value="Genomic_DNA"/>
</dbReference>
<reference evidence="1" key="1">
    <citation type="journal article" date="2014" name="Int. J. Syst. Evol. Microbiol.">
        <title>Complete genome sequence of Corynebacterium casei LMG S-19264T (=DSM 44701T), isolated from a smear-ripened cheese.</title>
        <authorList>
            <consortium name="US DOE Joint Genome Institute (JGI-PGF)"/>
            <person name="Walter F."/>
            <person name="Albersmeier A."/>
            <person name="Kalinowski J."/>
            <person name="Ruckert C."/>
        </authorList>
    </citation>
    <scope>NUCLEOTIDE SEQUENCE</scope>
    <source>
        <strain evidence="1">CGMCC 4.5737</strain>
    </source>
</reference>
<comment type="caution">
    <text evidence="1">The sequence shown here is derived from an EMBL/GenBank/DDBJ whole genome shotgun (WGS) entry which is preliminary data.</text>
</comment>
<proteinExistence type="predicted"/>
<reference evidence="1" key="2">
    <citation type="submission" date="2020-09" db="EMBL/GenBank/DDBJ databases">
        <authorList>
            <person name="Sun Q."/>
            <person name="Zhou Y."/>
        </authorList>
    </citation>
    <scope>NUCLEOTIDE SEQUENCE</scope>
    <source>
        <strain evidence="1">CGMCC 4.5737</strain>
    </source>
</reference>
<organism evidence="1 2">
    <name type="scientific">Longimycelium tulufanense</name>
    <dbReference type="NCBI Taxonomy" id="907463"/>
    <lineage>
        <taxon>Bacteria</taxon>
        <taxon>Bacillati</taxon>
        <taxon>Actinomycetota</taxon>
        <taxon>Actinomycetes</taxon>
        <taxon>Pseudonocardiales</taxon>
        <taxon>Pseudonocardiaceae</taxon>
        <taxon>Longimycelium</taxon>
    </lineage>
</organism>
<dbReference type="AlphaFoldDB" id="A0A8J3CBN2"/>
<protein>
    <submittedName>
        <fullName evidence="1">Uncharacterized protein</fullName>
    </submittedName>
</protein>
<dbReference type="RefSeq" id="WP_189057727.1">
    <property type="nucleotide sequence ID" value="NZ_BMMK01000011.1"/>
</dbReference>
<evidence type="ECO:0000313" key="1">
    <source>
        <dbReference type="EMBL" id="GGM55288.1"/>
    </source>
</evidence>
<accession>A0A8J3CBN2</accession>
<dbReference type="Proteomes" id="UP000637578">
    <property type="component" value="Unassembled WGS sequence"/>
</dbReference>
<keyword evidence="2" id="KW-1185">Reference proteome</keyword>